<dbReference type="InterPro" id="IPR012337">
    <property type="entry name" value="RNaseH-like_sf"/>
</dbReference>
<comment type="caution">
    <text evidence="3">The sequence shown here is derived from an EMBL/GenBank/DDBJ whole genome shotgun (WGS) entry which is preliminary data.</text>
</comment>
<dbReference type="EMBL" id="CAJNRG010015879">
    <property type="protein sequence ID" value="CAF2184383.1"/>
    <property type="molecule type" value="Genomic_DNA"/>
</dbReference>
<dbReference type="InterPro" id="IPR006580">
    <property type="entry name" value="Znf_TTF"/>
</dbReference>
<accession>A0A816Z0T5</accession>
<dbReference type="GO" id="GO:0046983">
    <property type="term" value="F:protein dimerization activity"/>
    <property type="evidence" value="ECO:0007669"/>
    <property type="project" value="InterPro"/>
</dbReference>
<dbReference type="Pfam" id="PF05699">
    <property type="entry name" value="Dimer_Tnp_hAT"/>
    <property type="match status" value="1"/>
</dbReference>
<dbReference type="SMART" id="SM00597">
    <property type="entry name" value="ZnF_TTF"/>
    <property type="match status" value="1"/>
</dbReference>
<dbReference type="InterPro" id="IPR025398">
    <property type="entry name" value="DUF4371"/>
</dbReference>
<evidence type="ECO:0000313" key="3">
    <source>
        <dbReference type="EMBL" id="CAF2184383.1"/>
    </source>
</evidence>
<reference evidence="3" key="1">
    <citation type="submission" date="2021-02" db="EMBL/GenBank/DDBJ databases">
        <authorList>
            <person name="Nowell W R."/>
        </authorList>
    </citation>
    <scope>NUCLEOTIDE SEQUENCE</scope>
</reference>
<evidence type="ECO:0000259" key="2">
    <source>
        <dbReference type="SMART" id="SM00597"/>
    </source>
</evidence>
<evidence type="ECO:0000256" key="1">
    <source>
        <dbReference type="SAM" id="MobiDB-lite"/>
    </source>
</evidence>
<sequence length="895" mass="103180">MSNQGEKRSHSDNNFLQNWLKRKTPSPNEVANERTDETNLHYQPMNNMQQGISPDTSFVTNIITASSSIPESEISVEELSTNELICDLVEPNLVDLNESYFVTSIVTELHELQSLVLTCKNLIKQSRSPDFSEEIFTTDINLFCTSLKNTTTKLELLYPSDNRKYNDDELRYLVSCGPYRDLNLSYPQNTELKKKNKQCSFTSNWYKNFPFLEYSIKKDACFCFCCRLFSSGPGSERAEDAWVTTGVSSWSKMTGKKRNKIAQNTDTIISPHGLGSDGKLVKHFKSITHTMAENRLLNFSQKRTNIDLMLNAQRRLADQKREEILKLNEKIVVTLLDVARFLSRQSLSFQGDADSERNFVAAVNMIRRCDPVLDQWFKDVNLRPYHTSYLHHDSQNELIKLLGSAVHKSILNDINNAPFISITTDSTMDASHKEIYTIVVRFVKNSVVQERIISVAQLNSKVGQDICEHILEQLKICGISTDKIIAQSYDNASNMSGKRLGVQACLSKCLNRSIMYIPCSTHSVNLVLQHGSRVSIDYINCFGILQELYNFFTGGIKRHALLCEELSKTSYGLLVKDLSKTRWSNRYEAIRAVIISYQQIMITLQKLSGIDIDNNTRQAATNLFKKLCSFTFYTVLLFLKNIMASSNALIVHLQKPEMDISTSIDMVKDTINLLHQMHDDHMSLDAIIEVSRKDLEKLNVNVDINVEFQRLRRRNKELKSLHEYYRIIFQKMIMSMNEEFKSYSSVLITNLKYFANLSVTWINMFSREDAKQICSIVPGIDDYELLFFEIQLLKSKIIEFNNIANVLNTIETTDVYPRAQRVFQYLLTIPISIATNERSFSKLKIIKNYLRTNMTDERLFHLMLCALEKDHLDQLNLNHLAKEWSKMKDRRIELP</sequence>
<proteinExistence type="predicted"/>
<name>A0A816Z0T5_9BILA</name>
<dbReference type="PANTHER" id="PTHR45749">
    <property type="match status" value="1"/>
</dbReference>
<feature type="region of interest" description="Disordered" evidence="1">
    <location>
        <begin position="1"/>
        <end position="33"/>
    </location>
</feature>
<protein>
    <recommendedName>
        <fullName evidence="2">TTF-type domain-containing protein</fullName>
    </recommendedName>
</protein>
<dbReference type="SUPFAM" id="SSF53098">
    <property type="entry name" value="Ribonuclease H-like"/>
    <property type="match status" value="1"/>
</dbReference>
<dbReference type="AlphaFoldDB" id="A0A816Z0T5"/>
<gene>
    <name evidence="3" type="ORF">XDN619_LOCUS31929</name>
</gene>
<feature type="domain" description="TTF-type" evidence="2">
    <location>
        <begin position="197"/>
        <end position="312"/>
    </location>
</feature>
<dbReference type="Pfam" id="PF14291">
    <property type="entry name" value="DUF4371"/>
    <property type="match status" value="1"/>
</dbReference>
<evidence type="ECO:0000313" key="4">
    <source>
        <dbReference type="Proteomes" id="UP000663887"/>
    </source>
</evidence>
<dbReference type="PANTHER" id="PTHR45749:SF28">
    <property type="entry name" value="ZINC FINGER MYM-TYPE PROTEIN 1-LIKE-RELATED"/>
    <property type="match status" value="1"/>
</dbReference>
<dbReference type="Proteomes" id="UP000663887">
    <property type="component" value="Unassembled WGS sequence"/>
</dbReference>
<dbReference type="InterPro" id="IPR008906">
    <property type="entry name" value="HATC_C_dom"/>
</dbReference>
<feature type="compositionally biased region" description="Basic and acidic residues" evidence="1">
    <location>
        <begin position="1"/>
        <end position="11"/>
    </location>
</feature>
<organism evidence="3 4">
    <name type="scientific">Rotaria magnacalcarata</name>
    <dbReference type="NCBI Taxonomy" id="392030"/>
    <lineage>
        <taxon>Eukaryota</taxon>
        <taxon>Metazoa</taxon>
        <taxon>Spiralia</taxon>
        <taxon>Gnathifera</taxon>
        <taxon>Rotifera</taxon>
        <taxon>Eurotatoria</taxon>
        <taxon>Bdelloidea</taxon>
        <taxon>Philodinida</taxon>
        <taxon>Philodinidae</taxon>
        <taxon>Rotaria</taxon>
    </lineage>
</organism>